<protein>
    <recommendedName>
        <fullName evidence="2">Dynein heavy chain C-terminal domain-containing protein</fullName>
    </recommendedName>
</protein>
<dbReference type="AlphaFoldDB" id="A0A7S3KTM2"/>
<organism evidence="3">
    <name type="scientific">Euplotes crassus</name>
    <dbReference type="NCBI Taxonomy" id="5936"/>
    <lineage>
        <taxon>Eukaryota</taxon>
        <taxon>Sar</taxon>
        <taxon>Alveolata</taxon>
        <taxon>Ciliophora</taxon>
        <taxon>Intramacronucleata</taxon>
        <taxon>Spirotrichea</taxon>
        <taxon>Hypotrichia</taxon>
        <taxon>Euplotida</taxon>
        <taxon>Euplotidae</taxon>
        <taxon>Moneuplotes</taxon>
    </lineage>
</organism>
<dbReference type="EMBL" id="HBIK01038182">
    <property type="protein sequence ID" value="CAE0392920.1"/>
    <property type="molecule type" value="Transcribed_RNA"/>
</dbReference>
<dbReference type="InterPro" id="IPR041228">
    <property type="entry name" value="Dynein_C"/>
</dbReference>
<dbReference type="Gene3D" id="1.20.1270.280">
    <property type="match status" value="1"/>
</dbReference>
<dbReference type="GO" id="GO:0007018">
    <property type="term" value="P:microtubule-based movement"/>
    <property type="evidence" value="ECO:0007669"/>
    <property type="project" value="InterPro"/>
</dbReference>
<dbReference type="GO" id="GO:0030286">
    <property type="term" value="C:dynein complex"/>
    <property type="evidence" value="ECO:0007669"/>
    <property type="project" value="InterPro"/>
</dbReference>
<name>A0A7S3KTM2_EUPCR</name>
<dbReference type="PANTHER" id="PTHR46961">
    <property type="entry name" value="DYNEIN HEAVY CHAIN 1, AXONEMAL-LIKE PROTEIN"/>
    <property type="match status" value="1"/>
</dbReference>
<evidence type="ECO:0000256" key="1">
    <source>
        <dbReference type="SAM" id="MobiDB-lite"/>
    </source>
</evidence>
<sequence>MPDRDSPIAFGLHPNADLTFRLKESLEMINTLIDTQPKDAATGSGKSPEAEVRDQLEKTMLPDLPENWNDVEMLEKIKSMRGPRGLSDVGLKIPLNVFLFQELERFQHVLTKARTTMKSIIAAVDGTIIMTPDIVNAIGAIYDLRVPKDWCFDATGVEISWLTPTLGGWLEGLRNRHRQLDQWYTQGRPASFWLTGFFNPQGFLTGMKQELTRMKKGEWSLDEVEYKTDVRNEVINTDNGTLDRVPNPPSEGVLVHGLYLEGATFSKKSGNKLEDPKPKELYSRFPLLNVSAISTSSSEPMGGGRPRGEDKSSQVYSCPVYKYKARNDRYLIFRVNLKCDNSGQPANQLKSLTAPMNWKLKGVALLCSKE</sequence>
<evidence type="ECO:0000259" key="2">
    <source>
        <dbReference type="Pfam" id="PF18199"/>
    </source>
</evidence>
<dbReference type="InterPro" id="IPR026983">
    <property type="entry name" value="DHC"/>
</dbReference>
<evidence type="ECO:0000313" key="3">
    <source>
        <dbReference type="EMBL" id="CAE0392920.1"/>
    </source>
</evidence>
<proteinExistence type="predicted"/>
<dbReference type="FunFam" id="3.10.490.20:FF:000010">
    <property type="entry name" value="Dynein heavy chain, putative"/>
    <property type="match status" value="1"/>
</dbReference>
<reference evidence="3" key="1">
    <citation type="submission" date="2021-01" db="EMBL/GenBank/DDBJ databases">
        <authorList>
            <person name="Corre E."/>
            <person name="Pelletier E."/>
            <person name="Niang G."/>
            <person name="Scheremetjew M."/>
            <person name="Finn R."/>
            <person name="Kale V."/>
            <person name="Holt S."/>
            <person name="Cochrane G."/>
            <person name="Meng A."/>
            <person name="Brown T."/>
            <person name="Cohen L."/>
        </authorList>
    </citation>
    <scope>NUCLEOTIDE SEQUENCE</scope>
    <source>
        <strain evidence="3">CT5</strain>
    </source>
</reference>
<accession>A0A7S3KTM2</accession>
<dbReference type="GO" id="GO:0051959">
    <property type="term" value="F:dynein light intermediate chain binding"/>
    <property type="evidence" value="ECO:0007669"/>
    <property type="project" value="InterPro"/>
</dbReference>
<feature type="domain" description="Dynein heavy chain C-terminal" evidence="2">
    <location>
        <begin position="23"/>
        <end position="367"/>
    </location>
</feature>
<gene>
    <name evidence="3" type="ORF">ECRA1380_LOCUS17898</name>
</gene>
<dbReference type="GO" id="GO:0045505">
    <property type="term" value="F:dynein intermediate chain binding"/>
    <property type="evidence" value="ECO:0007669"/>
    <property type="project" value="InterPro"/>
</dbReference>
<dbReference type="Pfam" id="PF18199">
    <property type="entry name" value="Dynein_C"/>
    <property type="match status" value="1"/>
</dbReference>
<dbReference type="Gene3D" id="3.10.490.20">
    <property type="match status" value="1"/>
</dbReference>
<dbReference type="InterPro" id="IPR043160">
    <property type="entry name" value="Dynein_C_barrel"/>
</dbReference>
<feature type="region of interest" description="Disordered" evidence="1">
    <location>
        <begin position="294"/>
        <end position="313"/>
    </location>
</feature>